<evidence type="ECO:0000256" key="1">
    <source>
        <dbReference type="SAM" id="MobiDB-lite"/>
    </source>
</evidence>
<proteinExistence type="predicted"/>
<gene>
    <name evidence="2" type="ORF">MPC4_380008</name>
</gene>
<accession>A0A8B6M8Y7</accession>
<dbReference type="EMBL" id="CABFMQ020000096">
    <property type="protein sequence ID" value="VTZ51370.1"/>
    <property type="molecule type" value="Genomic_DNA"/>
</dbReference>
<keyword evidence="3" id="KW-1185">Reference proteome</keyword>
<feature type="region of interest" description="Disordered" evidence="1">
    <location>
        <begin position="158"/>
        <end position="192"/>
    </location>
</feature>
<protein>
    <recommendedName>
        <fullName evidence="4">Conjugal transfer protein TraD</fullName>
    </recommendedName>
</protein>
<organism evidence="2 3">
    <name type="scientific">Methylocella tundrae</name>
    <dbReference type="NCBI Taxonomy" id="227605"/>
    <lineage>
        <taxon>Bacteria</taxon>
        <taxon>Pseudomonadati</taxon>
        <taxon>Pseudomonadota</taxon>
        <taxon>Alphaproteobacteria</taxon>
        <taxon>Hyphomicrobiales</taxon>
        <taxon>Beijerinckiaceae</taxon>
        <taxon>Methylocella</taxon>
    </lineage>
</organism>
<name>A0A8B6M8Y7_METTU</name>
<dbReference type="Pfam" id="PF06412">
    <property type="entry name" value="TraD"/>
    <property type="match status" value="1"/>
</dbReference>
<sequence length="192" mass="20997">MTTKSKSLAERMQRIEQAKARVAHDEAKLRADERRARTKRLIEAGALVEKAGFLDFDANVLHGALRSLRPGFADKGQVEVWAADGGRAFAEEARRGDEGKKPCVIVFPRPLSKEAAANMRRAAFRFSKIFMHWEGRARFADAQTLAAAYGGVARSVDEDRARENPLTANGGGEGHVPPARPEQSGLFGEGLI</sequence>
<evidence type="ECO:0000313" key="3">
    <source>
        <dbReference type="Proteomes" id="UP000485880"/>
    </source>
</evidence>
<evidence type="ECO:0000313" key="2">
    <source>
        <dbReference type="EMBL" id="VTZ51370.1"/>
    </source>
</evidence>
<dbReference type="AlphaFoldDB" id="A0A8B6M8Y7"/>
<evidence type="ECO:0008006" key="4">
    <source>
        <dbReference type="Google" id="ProtNLM"/>
    </source>
</evidence>
<dbReference type="InterPro" id="IPR009444">
    <property type="entry name" value="Conjugal_tfr_TraD_a-type"/>
</dbReference>
<reference evidence="2 3" key="1">
    <citation type="submission" date="2019-05" db="EMBL/GenBank/DDBJ databases">
        <authorList>
            <person name="Farhan Ul Haque M."/>
        </authorList>
    </citation>
    <scope>NUCLEOTIDE SEQUENCE [LARGE SCALE GENOMIC DNA]</scope>
    <source>
        <strain evidence="2">2</strain>
    </source>
</reference>
<dbReference type="Proteomes" id="UP000485880">
    <property type="component" value="Unassembled WGS sequence"/>
</dbReference>
<dbReference type="RefSeq" id="WP_174513195.1">
    <property type="nucleotide sequence ID" value="NZ_CABFMQ020000096.1"/>
</dbReference>
<comment type="caution">
    <text evidence="2">The sequence shown here is derived from an EMBL/GenBank/DDBJ whole genome shotgun (WGS) entry which is preliminary data.</text>
</comment>